<dbReference type="PRINTS" id="PR00599">
    <property type="entry name" value="MAPEPTIDASE"/>
</dbReference>
<dbReference type="Gene3D" id="3.90.230.10">
    <property type="entry name" value="Creatinase/methionine aminopeptidase superfamily"/>
    <property type="match status" value="1"/>
</dbReference>
<keyword evidence="4 5" id="KW-0378">Hydrolase</keyword>
<dbReference type="SUPFAM" id="SSF55920">
    <property type="entry name" value="Creatinase/aminopeptidase"/>
    <property type="match status" value="1"/>
</dbReference>
<evidence type="ECO:0000256" key="5">
    <source>
        <dbReference type="HAMAP-Rule" id="MF_03174"/>
    </source>
</evidence>
<dbReference type="InterPro" id="IPR002467">
    <property type="entry name" value="Pept_M24A_MAP1"/>
</dbReference>
<evidence type="ECO:0000256" key="1">
    <source>
        <dbReference type="ARBA" id="ARBA00022438"/>
    </source>
</evidence>
<dbReference type="HAMAP" id="MF_01974">
    <property type="entry name" value="MetAP_1"/>
    <property type="match status" value="1"/>
</dbReference>
<comment type="similarity">
    <text evidence="5">Belongs to the peptidase M24A family. Methionine aminopeptidase type 1 subfamily.</text>
</comment>
<comment type="cofactor">
    <cofactor evidence="5">
        <name>Co(2+)</name>
        <dbReference type="ChEBI" id="CHEBI:48828"/>
    </cofactor>
    <cofactor evidence="5">
        <name>Zn(2+)</name>
        <dbReference type="ChEBI" id="CHEBI:29105"/>
    </cofactor>
    <cofactor evidence="5">
        <name>Mn(2+)</name>
        <dbReference type="ChEBI" id="CHEBI:29035"/>
    </cofactor>
    <cofactor evidence="5">
        <name>Fe(2+)</name>
        <dbReference type="ChEBI" id="CHEBI:29033"/>
    </cofactor>
    <text evidence="5">Binds 2 divalent metal cations per subunit. Has a high-affinity and a low affinity metal-binding site. The true nature of the physiological cofactor is under debate. The enzyme is active with cobalt, zinc, manganese or divalent iron ions. Most likely, methionine aminopeptidases function as mononuclear Fe(2+)-metalloproteases under physiological conditions, and the catalytically relevant metal-binding site has been assigned to the histidine-containing high-affinity site.</text>
</comment>
<dbReference type="EMBL" id="SDOX01000001">
    <property type="protein sequence ID" value="TFJ88696.1"/>
    <property type="molecule type" value="Genomic_DNA"/>
</dbReference>
<dbReference type="PROSITE" id="PS00680">
    <property type="entry name" value="MAP_1"/>
    <property type="match status" value="1"/>
</dbReference>
<evidence type="ECO:0000313" key="9">
    <source>
        <dbReference type="EMBL" id="TFJ88696.1"/>
    </source>
</evidence>
<accession>A0A4D9DBH1</accession>
<evidence type="ECO:0000256" key="3">
    <source>
        <dbReference type="ARBA" id="ARBA00022723"/>
    </source>
</evidence>
<dbReference type="OrthoDB" id="3209743at2759"/>
<keyword evidence="10" id="KW-1185">Reference proteome</keyword>
<feature type="binding site" evidence="5">
    <location>
        <position position="327"/>
    </location>
    <ligand>
        <name>a divalent metal cation</name>
        <dbReference type="ChEBI" id="CHEBI:60240"/>
        <label>2</label>
        <note>catalytic</note>
    </ligand>
</feature>
<evidence type="ECO:0000256" key="4">
    <source>
        <dbReference type="ARBA" id="ARBA00022801"/>
    </source>
</evidence>
<dbReference type="GO" id="GO:0070006">
    <property type="term" value="F:metalloaminopeptidase activity"/>
    <property type="evidence" value="ECO:0007669"/>
    <property type="project" value="UniProtKB-UniRule"/>
</dbReference>
<dbReference type="GO" id="GO:0004239">
    <property type="term" value="F:initiator methionyl aminopeptidase activity"/>
    <property type="evidence" value="ECO:0007669"/>
    <property type="project" value="UniProtKB-UniRule"/>
</dbReference>
<dbReference type="AlphaFoldDB" id="A0A4D9DBH1"/>
<dbReference type="Proteomes" id="UP000355283">
    <property type="component" value="Unassembled WGS sequence"/>
</dbReference>
<dbReference type="InterPro" id="IPR001714">
    <property type="entry name" value="Pept_M24_MAP"/>
</dbReference>
<organism evidence="9 10">
    <name type="scientific">Nannochloropsis salina CCMP1776</name>
    <dbReference type="NCBI Taxonomy" id="1027361"/>
    <lineage>
        <taxon>Eukaryota</taxon>
        <taxon>Sar</taxon>
        <taxon>Stramenopiles</taxon>
        <taxon>Ochrophyta</taxon>
        <taxon>Eustigmatophyceae</taxon>
        <taxon>Eustigmatales</taxon>
        <taxon>Monodopsidaceae</taxon>
        <taxon>Microchloropsis</taxon>
        <taxon>Microchloropsis salina</taxon>
    </lineage>
</organism>
<name>A0A4D9DBH1_9STRA</name>
<comment type="catalytic activity">
    <reaction evidence="5 6">
        <text>Release of N-terminal amino acids, preferentially methionine, from peptides and arylamides.</text>
        <dbReference type="EC" id="3.4.11.18"/>
    </reaction>
</comment>
<dbReference type="InterPro" id="IPR036005">
    <property type="entry name" value="Creatinase/aminopeptidase-like"/>
</dbReference>
<feature type="binding site" evidence="5">
    <location>
        <position position="327"/>
    </location>
    <ligand>
        <name>a divalent metal cation</name>
        <dbReference type="ChEBI" id="CHEBI:60240"/>
        <label>1</label>
    </ligand>
</feature>
<evidence type="ECO:0000256" key="6">
    <source>
        <dbReference type="RuleBase" id="RU003653"/>
    </source>
</evidence>
<feature type="binding site" evidence="5">
    <location>
        <position position="271"/>
    </location>
    <ligand>
        <name>substrate</name>
    </ligand>
</feature>
<feature type="domain" description="Peptidase M24" evidence="8">
    <location>
        <begin position="107"/>
        <end position="334"/>
    </location>
</feature>
<feature type="binding site" evidence="5">
    <location>
        <position position="296"/>
    </location>
    <ligand>
        <name>a divalent metal cation</name>
        <dbReference type="ChEBI" id="CHEBI:60240"/>
        <label>2</label>
        <note>catalytic</note>
    </ligand>
</feature>
<feature type="binding site" evidence="5">
    <location>
        <position position="264"/>
    </location>
    <ligand>
        <name>a divalent metal cation</name>
        <dbReference type="ChEBI" id="CHEBI:60240"/>
        <label>2</label>
        <note>catalytic</note>
    </ligand>
</feature>
<comment type="function">
    <text evidence="6">Cotranslationally removes the N-terminal methionine from nascent proteins. The N-terminal methionine is often cleaved when the second residue in the primary sequence is small and uncharged (Met-Ala-, Cys, Gly, Pro, Ser, Thr, or Val).</text>
</comment>
<keyword evidence="3 5" id="KW-0479">Metal-binding</keyword>
<dbReference type="NCBIfam" id="TIGR00500">
    <property type="entry name" value="met_pdase_I"/>
    <property type="match status" value="1"/>
</dbReference>
<sequence length="344" mass="37361">MKVAAACQRLRHDPRRYARLRQLCIPRATHGTPVRNFFSFGKEETANERGGRRGASVPPRPPMAPGHVSPRRALPANSPVVKPNYADTGKLPPPSPSILLHTPESIEKMRAAGRLARKMLDYTCSLVRPGITTEEIDRRVHDAILASGAYPSPLNYWGFPKSICSSINEVVIHGIPDDRPLQEGDIAKFDISLYFQGVHGDNCASVGVGEVDAEGLRLMTAAKEALQAGIDACGPGACLSGIGSAVHAVADKYEYETVRAYSGHGVGPALHMRPFVLHYRNGERLPLRPGMIFTIEPMLLEHGPEVTTWADGWTVVSKDGGRGAQFEHTVLITEDGVEVLTLPE</sequence>
<evidence type="ECO:0000313" key="10">
    <source>
        <dbReference type="Proteomes" id="UP000355283"/>
    </source>
</evidence>
<dbReference type="PANTHER" id="PTHR43330">
    <property type="entry name" value="METHIONINE AMINOPEPTIDASE"/>
    <property type="match status" value="1"/>
</dbReference>
<dbReference type="CDD" id="cd01086">
    <property type="entry name" value="MetAP1"/>
    <property type="match status" value="1"/>
</dbReference>
<feature type="binding site" evidence="5">
    <location>
        <position position="201"/>
    </location>
    <ligand>
        <name>a divalent metal cation</name>
        <dbReference type="ChEBI" id="CHEBI:60240"/>
        <label>1</label>
    </ligand>
</feature>
<reference evidence="9 10" key="1">
    <citation type="submission" date="2019-01" db="EMBL/GenBank/DDBJ databases">
        <title>Nuclear Genome Assembly of the Microalgal Biofuel strain Nannochloropsis salina CCMP1776.</title>
        <authorList>
            <person name="Hovde B."/>
        </authorList>
    </citation>
    <scope>NUCLEOTIDE SEQUENCE [LARGE SCALE GENOMIC DNA]</scope>
    <source>
        <strain evidence="9 10">CCMP1776</strain>
    </source>
</reference>
<evidence type="ECO:0000256" key="7">
    <source>
        <dbReference type="SAM" id="MobiDB-lite"/>
    </source>
</evidence>
<dbReference type="EC" id="3.4.11.18" evidence="6"/>
<gene>
    <name evidence="9" type="ORF">NSK_000265</name>
</gene>
<feature type="binding site" evidence="5">
    <location>
        <position position="190"/>
    </location>
    <ligand>
        <name>a divalent metal cation</name>
        <dbReference type="ChEBI" id="CHEBI:60240"/>
        <label>1</label>
    </ligand>
</feature>
<dbReference type="GO" id="GO:0046872">
    <property type="term" value="F:metal ion binding"/>
    <property type="evidence" value="ECO:0007669"/>
    <property type="project" value="UniProtKB-UniRule"/>
</dbReference>
<dbReference type="InterPro" id="IPR000994">
    <property type="entry name" value="Pept_M24"/>
</dbReference>
<dbReference type="GO" id="GO:0006508">
    <property type="term" value="P:proteolysis"/>
    <property type="evidence" value="ECO:0007669"/>
    <property type="project" value="UniProtKB-KW"/>
</dbReference>
<dbReference type="PANTHER" id="PTHR43330:SF8">
    <property type="entry name" value="METHIONINE AMINOPEPTIDASE 1D, MITOCHONDRIAL"/>
    <property type="match status" value="1"/>
</dbReference>
<dbReference type="Pfam" id="PF00557">
    <property type="entry name" value="Peptidase_M24"/>
    <property type="match status" value="1"/>
</dbReference>
<comment type="caution">
    <text evidence="9">The sequence shown here is derived from an EMBL/GenBank/DDBJ whole genome shotgun (WGS) entry which is preliminary data.</text>
</comment>
<keyword evidence="2 5" id="KW-0645">Protease</keyword>
<keyword evidence="1 5" id="KW-0031">Aminopeptidase</keyword>
<feature type="binding site" evidence="5">
    <location>
        <position position="173"/>
    </location>
    <ligand>
        <name>substrate</name>
    </ligand>
</feature>
<feature type="region of interest" description="Disordered" evidence="7">
    <location>
        <begin position="43"/>
        <end position="100"/>
    </location>
</feature>
<evidence type="ECO:0000259" key="8">
    <source>
        <dbReference type="Pfam" id="PF00557"/>
    </source>
</evidence>
<protein>
    <recommendedName>
        <fullName evidence="6">Methionine aminopeptidase</fullName>
        <ecNumber evidence="6">3.4.11.18</ecNumber>
    </recommendedName>
</protein>
<proteinExistence type="inferred from homology"/>
<evidence type="ECO:0000256" key="2">
    <source>
        <dbReference type="ARBA" id="ARBA00022670"/>
    </source>
</evidence>
<feature type="binding site" evidence="5">
    <location>
        <position position="201"/>
    </location>
    <ligand>
        <name>a divalent metal cation</name>
        <dbReference type="ChEBI" id="CHEBI:60240"/>
        <label>2</label>
        <note>catalytic</note>
    </ligand>
</feature>